<organism evidence="19 20">
    <name type="scientific">Sphaeroforma arctica JP610</name>
    <dbReference type="NCBI Taxonomy" id="667725"/>
    <lineage>
        <taxon>Eukaryota</taxon>
        <taxon>Ichthyosporea</taxon>
        <taxon>Ichthyophonida</taxon>
        <taxon>Sphaeroforma</taxon>
    </lineage>
</organism>
<evidence type="ECO:0000256" key="13">
    <source>
        <dbReference type="ARBA" id="ARBA00022989"/>
    </source>
</evidence>
<dbReference type="RefSeq" id="XP_014152253.1">
    <property type="nucleotide sequence ID" value="XM_014296778.1"/>
</dbReference>
<dbReference type="InterPro" id="IPR013083">
    <property type="entry name" value="Znf_RING/FYVE/PHD"/>
</dbReference>
<feature type="transmembrane region" description="Helical" evidence="17">
    <location>
        <begin position="42"/>
        <end position="70"/>
    </location>
</feature>
<evidence type="ECO:0000256" key="6">
    <source>
        <dbReference type="ARBA" id="ARBA00022679"/>
    </source>
</evidence>
<comment type="subcellular location">
    <subcellularLocation>
        <location evidence="2">Endoplasmic reticulum membrane</location>
        <topology evidence="2">Multi-pass membrane protein</topology>
    </subcellularLocation>
</comment>
<evidence type="ECO:0000256" key="4">
    <source>
        <dbReference type="ARBA" id="ARBA00010089"/>
    </source>
</evidence>
<feature type="domain" description="RING-type" evidence="18">
    <location>
        <begin position="296"/>
        <end position="334"/>
    </location>
</feature>
<evidence type="ECO:0000256" key="11">
    <source>
        <dbReference type="ARBA" id="ARBA00022824"/>
    </source>
</evidence>
<dbReference type="InterPro" id="IPR057992">
    <property type="entry name" value="TPR_SYVN1_N"/>
</dbReference>
<feature type="transmembrane region" description="Helical" evidence="17">
    <location>
        <begin position="177"/>
        <end position="195"/>
    </location>
</feature>
<feature type="transmembrane region" description="Helical" evidence="17">
    <location>
        <begin position="106"/>
        <end position="125"/>
    </location>
</feature>
<evidence type="ECO:0000256" key="5">
    <source>
        <dbReference type="ARBA" id="ARBA00012483"/>
    </source>
</evidence>
<dbReference type="GO" id="GO:0005789">
    <property type="term" value="C:endoplasmic reticulum membrane"/>
    <property type="evidence" value="ECO:0007669"/>
    <property type="project" value="UniProtKB-SubCell"/>
</dbReference>
<dbReference type="GO" id="GO:0036503">
    <property type="term" value="P:ERAD pathway"/>
    <property type="evidence" value="ECO:0007669"/>
    <property type="project" value="TreeGrafter"/>
</dbReference>
<keyword evidence="13 17" id="KW-1133">Transmembrane helix</keyword>
<evidence type="ECO:0000259" key="18">
    <source>
        <dbReference type="PROSITE" id="PS50089"/>
    </source>
</evidence>
<evidence type="ECO:0000256" key="1">
    <source>
        <dbReference type="ARBA" id="ARBA00000900"/>
    </source>
</evidence>
<dbReference type="Gene3D" id="3.30.40.10">
    <property type="entry name" value="Zinc/RING finger domain, C3HC4 (zinc finger)"/>
    <property type="match status" value="1"/>
</dbReference>
<dbReference type="SMART" id="SM00184">
    <property type="entry name" value="RING"/>
    <property type="match status" value="1"/>
</dbReference>
<dbReference type="InterPro" id="IPR001841">
    <property type="entry name" value="Znf_RING"/>
</dbReference>
<keyword evidence="6" id="KW-0808">Transferase</keyword>
<name>A0A0L0FPB0_9EUKA</name>
<dbReference type="EC" id="2.3.2.27" evidence="5"/>
<evidence type="ECO:0000256" key="15">
    <source>
        <dbReference type="PROSITE-ProRule" id="PRU00175"/>
    </source>
</evidence>
<evidence type="ECO:0000256" key="3">
    <source>
        <dbReference type="ARBA" id="ARBA00004906"/>
    </source>
</evidence>
<dbReference type="GO" id="GO:0061630">
    <property type="term" value="F:ubiquitin protein ligase activity"/>
    <property type="evidence" value="ECO:0007669"/>
    <property type="project" value="UniProtKB-EC"/>
</dbReference>
<evidence type="ECO:0000256" key="7">
    <source>
        <dbReference type="ARBA" id="ARBA00022692"/>
    </source>
</evidence>
<feature type="compositionally biased region" description="Basic and acidic residues" evidence="16">
    <location>
        <begin position="532"/>
        <end position="542"/>
    </location>
</feature>
<dbReference type="FunFam" id="3.30.40.10:FF:000259">
    <property type="entry name" value="E3 ubiquitin protein ligase RIN2"/>
    <property type="match status" value="1"/>
</dbReference>
<evidence type="ECO:0000256" key="2">
    <source>
        <dbReference type="ARBA" id="ARBA00004477"/>
    </source>
</evidence>
<dbReference type="PANTHER" id="PTHR22763:SF184">
    <property type="entry name" value="E3 UBIQUITIN-PROTEIN LIGASE SYNOVIOLIN"/>
    <property type="match status" value="1"/>
</dbReference>
<dbReference type="GO" id="GO:0008270">
    <property type="term" value="F:zinc ion binding"/>
    <property type="evidence" value="ECO:0007669"/>
    <property type="project" value="UniProtKB-KW"/>
</dbReference>
<reference evidence="19 20" key="1">
    <citation type="submission" date="2011-02" db="EMBL/GenBank/DDBJ databases">
        <title>The Genome Sequence of Sphaeroforma arctica JP610.</title>
        <authorList>
            <consortium name="The Broad Institute Genome Sequencing Platform"/>
            <person name="Russ C."/>
            <person name="Cuomo C."/>
            <person name="Young S.K."/>
            <person name="Zeng Q."/>
            <person name="Gargeya S."/>
            <person name="Alvarado L."/>
            <person name="Berlin A."/>
            <person name="Chapman S.B."/>
            <person name="Chen Z."/>
            <person name="Freedman E."/>
            <person name="Gellesch M."/>
            <person name="Goldberg J."/>
            <person name="Griggs A."/>
            <person name="Gujja S."/>
            <person name="Heilman E."/>
            <person name="Heiman D."/>
            <person name="Howarth C."/>
            <person name="Mehta T."/>
            <person name="Neiman D."/>
            <person name="Pearson M."/>
            <person name="Roberts A."/>
            <person name="Saif S."/>
            <person name="Shea T."/>
            <person name="Shenoy N."/>
            <person name="Sisk P."/>
            <person name="Stolte C."/>
            <person name="Sykes S."/>
            <person name="White J."/>
            <person name="Yandava C."/>
            <person name="Burger G."/>
            <person name="Gray M.W."/>
            <person name="Holland P.W.H."/>
            <person name="King N."/>
            <person name="Lang F.B.F."/>
            <person name="Roger A.J."/>
            <person name="Ruiz-Trillo I."/>
            <person name="Haas B."/>
            <person name="Nusbaum C."/>
            <person name="Birren B."/>
        </authorList>
    </citation>
    <scope>NUCLEOTIDE SEQUENCE [LARGE SCALE GENOMIC DNA]</scope>
    <source>
        <strain evidence="19 20">JP610</strain>
    </source>
</reference>
<keyword evidence="14 17" id="KW-0472">Membrane</keyword>
<dbReference type="OrthoDB" id="7759664at2759"/>
<feature type="transmembrane region" description="Helical" evidence="17">
    <location>
        <begin position="146"/>
        <end position="165"/>
    </location>
</feature>
<protein>
    <recommendedName>
        <fullName evidence="5">RING-type E3 ubiquitin transferase</fullName>
        <ecNumber evidence="5">2.3.2.27</ecNumber>
    </recommendedName>
</protein>
<evidence type="ECO:0000256" key="17">
    <source>
        <dbReference type="SAM" id="Phobius"/>
    </source>
</evidence>
<comment type="catalytic activity">
    <reaction evidence="1">
        <text>S-ubiquitinyl-[E2 ubiquitin-conjugating enzyme]-L-cysteine + [acceptor protein]-L-lysine = [E2 ubiquitin-conjugating enzyme]-L-cysteine + N(6)-ubiquitinyl-[acceptor protein]-L-lysine.</text>
        <dbReference type="EC" id="2.3.2.27"/>
    </reaction>
</comment>
<gene>
    <name evidence="19" type="ORF">SARC_09214</name>
</gene>
<evidence type="ECO:0000256" key="8">
    <source>
        <dbReference type="ARBA" id="ARBA00022723"/>
    </source>
</evidence>
<dbReference type="SUPFAM" id="SSF57850">
    <property type="entry name" value="RING/U-box"/>
    <property type="match status" value="1"/>
</dbReference>
<comment type="pathway">
    <text evidence="3">Protein modification; protein ubiquitination.</text>
</comment>
<feature type="region of interest" description="Disordered" evidence="16">
    <location>
        <begin position="500"/>
        <end position="542"/>
    </location>
</feature>
<dbReference type="Pfam" id="PF13639">
    <property type="entry name" value="zf-RING_2"/>
    <property type="match status" value="1"/>
</dbReference>
<evidence type="ECO:0000313" key="19">
    <source>
        <dbReference type="EMBL" id="KNC78351.1"/>
    </source>
</evidence>
<keyword evidence="7 17" id="KW-0812">Transmembrane</keyword>
<dbReference type="GO" id="GO:0043161">
    <property type="term" value="P:proteasome-mediated ubiquitin-dependent protein catabolic process"/>
    <property type="evidence" value="ECO:0007669"/>
    <property type="project" value="TreeGrafter"/>
</dbReference>
<dbReference type="eggNOG" id="KOG0802">
    <property type="taxonomic scope" value="Eukaryota"/>
</dbReference>
<feature type="transmembrane region" description="Helical" evidence="17">
    <location>
        <begin position="82"/>
        <end position="100"/>
    </location>
</feature>
<dbReference type="PANTHER" id="PTHR22763">
    <property type="entry name" value="RING ZINC FINGER PROTEIN"/>
    <property type="match status" value="1"/>
</dbReference>
<dbReference type="AlphaFoldDB" id="A0A0L0FPB0"/>
<dbReference type="CDD" id="cd16479">
    <property type="entry name" value="RING-H2_synoviolin"/>
    <property type="match status" value="1"/>
</dbReference>
<evidence type="ECO:0000313" key="20">
    <source>
        <dbReference type="Proteomes" id="UP000054560"/>
    </source>
</evidence>
<feature type="transmembrane region" description="Helical" evidence="17">
    <location>
        <begin position="216"/>
        <end position="243"/>
    </location>
</feature>
<accession>A0A0L0FPB0</accession>
<dbReference type="Proteomes" id="UP000054560">
    <property type="component" value="Unassembled WGS sequence"/>
</dbReference>
<dbReference type="GeneID" id="25909718"/>
<dbReference type="InterPro" id="IPR050731">
    <property type="entry name" value="HRD1_E3_ubiq-ligases"/>
</dbReference>
<evidence type="ECO:0000256" key="14">
    <source>
        <dbReference type="ARBA" id="ARBA00023136"/>
    </source>
</evidence>
<evidence type="ECO:0000256" key="16">
    <source>
        <dbReference type="SAM" id="MobiDB-lite"/>
    </source>
</evidence>
<dbReference type="EMBL" id="KQ242506">
    <property type="protein sequence ID" value="KNC78351.1"/>
    <property type="molecule type" value="Genomic_DNA"/>
</dbReference>
<keyword evidence="20" id="KW-1185">Reference proteome</keyword>
<keyword evidence="9 15" id="KW-0863">Zinc-finger</keyword>
<keyword evidence="10" id="KW-0833">Ubl conjugation pathway</keyword>
<dbReference type="STRING" id="667725.A0A0L0FPB0"/>
<dbReference type="PROSITE" id="PS50089">
    <property type="entry name" value="ZF_RING_2"/>
    <property type="match status" value="1"/>
</dbReference>
<keyword evidence="11" id="KW-0256">Endoplasmic reticulum</keyword>
<keyword evidence="8" id="KW-0479">Metal-binding</keyword>
<dbReference type="Pfam" id="PF25563">
    <property type="entry name" value="TPR_SYVN1_N"/>
    <property type="match status" value="1"/>
</dbReference>
<dbReference type="InterPro" id="IPR058051">
    <property type="entry name" value="Znf_RING_synoviolin"/>
</dbReference>
<keyword evidence="12" id="KW-0862">Zinc</keyword>
<evidence type="ECO:0000256" key="10">
    <source>
        <dbReference type="ARBA" id="ARBA00022786"/>
    </source>
</evidence>
<sequence>MLSALWNMRLYCIGSTLVTVAVIANAHTYHDYQYFPTAVRLINHTATVMLLCNQAFVVGIVCTYITTCMLFGSIRPVEAAMLYEMAWFGVTEACLAISVFREEFAPMFVAMLIILHIVQLSHALLSTRLLYMEQVPNPGRLYHIRICAVLSLLAVLDCGMIAYAIHSSLEHGPSAQFMFGFEYLLLTTSVLYSMAKYTLNLCERYNITSTHDRQVYLFYLGLCMDFVRMLIFTCFFSVIMSFYGLPLHIIRGLYISSKSFTQRLAEMLRFREATNNMNIRYPAATQQELEAADHTCVICREIMDTAKRLPCGHIFHIHCLRSWLQRQQICPICRSPVLESERIRLNLPHHVQLNGIPHVTAQPQDVPHLAPQTNQGPYDRSSMGSTPLQGVTRELLPASLPPAGVFNVAQVPLFDGAPPVAPTSMTDLTHMFSQPQPSYNCENMSLEEIWTVVIAEEARFRARFRAIRAIQSDIDRVIQRHAAMHHLFVHPPPLPSKFFKASAPKDAVADQSAHGTAGGADGLRHRMPQSRSNDKGKEKKAA</sequence>
<evidence type="ECO:0000256" key="9">
    <source>
        <dbReference type="ARBA" id="ARBA00022771"/>
    </source>
</evidence>
<evidence type="ECO:0000256" key="12">
    <source>
        <dbReference type="ARBA" id="ARBA00022833"/>
    </source>
</evidence>
<proteinExistence type="inferred from homology"/>
<comment type="similarity">
    <text evidence="4">Belongs to the HRD1 family.</text>
</comment>